<accession>A0ABW8M2W8</accession>
<keyword evidence="3" id="KW-1185">Reference proteome</keyword>
<protein>
    <submittedName>
        <fullName evidence="2">Uncharacterized protein</fullName>
    </submittedName>
</protein>
<evidence type="ECO:0000313" key="3">
    <source>
        <dbReference type="Proteomes" id="UP001620295"/>
    </source>
</evidence>
<comment type="caution">
    <text evidence="2">The sequence shown here is derived from an EMBL/GenBank/DDBJ whole genome shotgun (WGS) entry which is preliminary data.</text>
</comment>
<dbReference type="RefSeq" id="WP_404748815.1">
    <property type="nucleotide sequence ID" value="NZ_JBJDQH010000027.1"/>
</dbReference>
<proteinExistence type="predicted"/>
<organism evidence="2 3">
    <name type="scientific">Streptomyces milbemycinicus</name>
    <dbReference type="NCBI Taxonomy" id="476552"/>
    <lineage>
        <taxon>Bacteria</taxon>
        <taxon>Bacillati</taxon>
        <taxon>Actinomycetota</taxon>
        <taxon>Actinomycetes</taxon>
        <taxon>Kitasatosporales</taxon>
        <taxon>Streptomycetaceae</taxon>
        <taxon>Streptomyces</taxon>
    </lineage>
</organism>
<sequence length="57" mass="6124">MSSPRSSYQAAKTGAAQGLPLPKAAQPPSHCSDLVADLAREYSDMWAEFAQEIRETG</sequence>
<dbReference type="EMBL" id="JBJDQH010000027">
    <property type="protein sequence ID" value="MFK4272517.1"/>
    <property type="molecule type" value="Genomic_DNA"/>
</dbReference>
<evidence type="ECO:0000313" key="2">
    <source>
        <dbReference type="EMBL" id="MFK4272517.1"/>
    </source>
</evidence>
<name>A0ABW8M2W8_9ACTN</name>
<feature type="compositionally biased region" description="Polar residues" evidence="1">
    <location>
        <begin position="1"/>
        <end position="10"/>
    </location>
</feature>
<reference evidence="2 3" key="1">
    <citation type="submission" date="2024-11" db="EMBL/GenBank/DDBJ databases">
        <title>The Natural Products Discovery Center: Release of the First 8490 Sequenced Strains for Exploring Actinobacteria Biosynthetic Diversity.</title>
        <authorList>
            <person name="Kalkreuter E."/>
            <person name="Kautsar S.A."/>
            <person name="Yang D."/>
            <person name="Bader C.D."/>
            <person name="Teijaro C.N."/>
            <person name="Fluegel L."/>
            <person name="Davis C.M."/>
            <person name="Simpson J.R."/>
            <person name="Lauterbach L."/>
            <person name="Steele A.D."/>
            <person name="Gui C."/>
            <person name="Meng S."/>
            <person name="Li G."/>
            <person name="Viehrig K."/>
            <person name="Ye F."/>
            <person name="Su P."/>
            <person name="Kiefer A.F."/>
            <person name="Nichols A."/>
            <person name="Cepeda A.J."/>
            <person name="Yan W."/>
            <person name="Fan B."/>
            <person name="Jiang Y."/>
            <person name="Adhikari A."/>
            <person name="Zheng C.-J."/>
            <person name="Schuster L."/>
            <person name="Cowan T.M."/>
            <person name="Smanski M.J."/>
            <person name="Chevrette M.G."/>
            <person name="De Carvalho L.P.S."/>
            <person name="Shen B."/>
        </authorList>
    </citation>
    <scope>NUCLEOTIDE SEQUENCE [LARGE SCALE GENOMIC DNA]</scope>
    <source>
        <strain evidence="2 3">NPDC020863</strain>
    </source>
</reference>
<feature type="region of interest" description="Disordered" evidence="1">
    <location>
        <begin position="1"/>
        <end position="29"/>
    </location>
</feature>
<dbReference type="Proteomes" id="UP001620295">
    <property type="component" value="Unassembled WGS sequence"/>
</dbReference>
<evidence type="ECO:0000256" key="1">
    <source>
        <dbReference type="SAM" id="MobiDB-lite"/>
    </source>
</evidence>
<gene>
    <name evidence="2" type="ORF">ACI2L5_47720</name>
</gene>